<evidence type="ECO:0000259" key="10">
    <source>
        <dbReference type="PROSITE" id="PS50090"/>
    </source>
</evidence>
<dbReference type="GO" id="GO:0003714">
    <property type="term" value="F:transcription corepressor activity"/>
    <property type="evidence" value="ECO:0007669"/>
    <property type="project" value="TreeGrafter"/>
</dbReference>
<feature type="compositionally biased region" description="Low complexity" evidence="9">
    <location>
        <begin position="184"/>
        <end position="197"/>
    </location>
</feature>
<dbReference type="InterPro" id="IPR032563">
    <property type="entry name" value="DAMP1_SANT-like"/>
</dbReference>
<dbReference type="OrthoDB" id="19740at2759"/>
<proteinExistence type="inferred from homology"/>
<keyword evidence="12" id="KW-1185">Reference proteome</keyword>
<organism evidence="11">
    <name type="scientific">Eremomyces bilateralis CBS 781.70</name>
    <dbReference type="NCBI Taxonomy" id="1392243"/>
    <lineage>
        <taxon>Eukaryota</taxon>
        <taxon>Fungi</taxon>
        <taxon>Dikarya</taxon>
        <taxon>Ascomycota</taxon>
        <taxon>Pezizomycotina</taxon>
        <taxon>Dothideomycetes</taxon>
        <taxon>Dothideomycetes incertae sedis</taxon>
        <taxon>Eremomycetales</taxon>
        <taxon>Eremomycetaceae</taxon>
        <taxon>Eremomyces</taxon>
    </lineage>
</organism>
<evidence type="ECO:0000256" key="7">
    <source>
        <dbReference type="ARBA" id="ARBA00023242"/>
    </source>
</evidence>
<feature type="compositionally biased region" description="Acidic residues" evidence="9">
    <location>
        <begin position="524"/>
        <end position="538"/>
    </location>
</feature>
<dbReference type="SMART" id="SM00717">
    <property type="entry name" value="SANT"/>
    <property type="match status" value="1"/>
</dbReference>
<gene>
    <name evidence="11 13" type="ORF">P152DRAFT_144667</name>
</gene>
<keyword evidence="6" id="KW-0804">Transcription</keyword>
<reference evidence="13" key="2">
    <citation type="submission" date="2020-04" db="EMBL/GenBank/DDBJ databases">
        <authorList>
            <consortium name="NCBI Genome Project"/>
        </authorList>
    </citation>
    <scope>NUCLEOTIDE SEQUENCE</scope>
    <source>
        <strain evidence="13">CBS 781.70</strain>
    </source>
</reference>
<evidence type="ECO:0000313" key="13">
    <source>
        <dbReference type="RefSeq" id="XP_033531602.1"/>
    </source>
</evidence>
<keyword evidence="4" id="KW-0156">Chromatin regulator</keyword>
<feature type="compositionally biased region" description="Polar residues" evidence="9">
    <location>
        <begin position="593"/>
        <end position="602"/>
    </location>
</feature>
<evidence type="ECO:0000313" key="11">
    <source>
        <dbReference type="EMBL" id="KAF1809971.1"/>
    </source>
</evidence>
<feature type="region of interest" description="Disordered" evidence="9">
    <location>
        <begin position="182"/>
        <end position="201"/>
    </location>
</feature>
<feature type="compositionally biased region" description="Acidic residues" evidence="9">
    <location>
        <begin position="111"/>
        <end position="121"/>
    </location>
</feature>
<evidence type="ECO:0000256" key="2">
    <source>
        <dbReference type="ARBA" id="ARBA00006918"/>
    </source>
</evidence>
<dbReference type="EMBL" id="ML975169">
    <property type="protein sequence ID" value="KAF1809971.1"/>
    <property type="molecule type" value="Genomic_DNA"/>
</dbReference>
<evidence type="ECO:0000256" key="3">
    <source>
        <dbReference type="ARBA" id="ARBA00019132"/>
    </source>
</evidence>
<evidence type="ECO:0000256" key="6">
    <source>
        <dbReference type="ARBA" id="ARBA00023163"/>
    </source>
</evidence>
<dbReference type="GO" id="GO:0000812">
    <property type="term" value="C:Swr1 complex"/>
    <property type="evidence" value="ECO:0007669"/>
    <property type="project" value="TreeGrafter"/>
</dbReference>
<dbReference type="GO" id="GO:0035267">
    <property type="term" value="C:NuA4 histone acetyltransferase complex"/>
    <property type="evidence" value="ECO:0007669"/>
    <property type="project" value="InterPro"/>
</dbReference>
<dbReference type="AlphaFoldDB" id="A0A6G1FWB3"/>
<feature type="domain" description="Myb-like" evidence="10">
    <location>
        <begin position="147"/>
        <end position="218"/>
    </location>
</feature>
<dbReference type="PANTHER" id="PTHR12855">
    <property type="entry name" value="DNA METHYLTRANSFERASE 1-ASSOCIATED PROTEIN 1 FAMILY MEMBER"/>
    <property type="match status" value="1"/>
</dbReference>
<feature type="region of interest" description="Disordered" evidence="9">
    <location>
        <begin position="1"/>
        <end position="35"/>
    </location>
</feature>
<feature type="compositionally biased region" description="Polar residues" evidence="9">
    <location>
        <begin position="356"/>
        <end position="370"/>
    </location>
</feature>
<comment type="similarity">
    <text evidence="2">Belongs to the SWC4 family.</text>
</comment>
<dbReference type="PROSITE" id="PS50090">
    <property type="entry name" value="MYB_LIKE"/>
    <property type="match status" value="1"/>
</dbReference>
<dbReference type="Pfam" id="PF16282">
    <property type="entry name" value="SANT_DAMP1_like"/>
    <property type="match status" value="1"/>
</dbReference>
<evidence type="ECO:0000256" key="9">
    <source>
        <dbReference type="SAM" id="MobiDB-lite"/>
    </source>
</evidence>
<comment type="function">
    <text evidence="8">Component of the SWR1 complex which mediates the ATP-dependent exchange of histone H2A for the H2A variant HZT1 leading to transcriptional regulation of selected genes by chromatin remodeling. Component of the NuA4 histone acetyltransferase complex which is involved in transcriptional activation of selected genes principally by acetylation of nucleosomal histone H4 and H2A. The NuA4 complex is also involved in DNA repair.</text>
</comment>
<dbReference type="InterPro" id="IPR027109">
    <property type="entry name" value="Swc4/Dmap1"/>
</dbReference>
<dbReference type="GO" id="GO:0006338">
    <property type="term" value="P:chromatin remodeling"/>
    <property type="evidence" value="ECO:0007669"/>
    <property type="project" value="InterPro"/>
</dbReference>
<sequence>MATSKDMREIMGLGAAGPKPVIKEHRPAQPRPRLTGISREVQALMGERGVPPVVLADSSKAYKPNRIRSDLVVRKWKHKPFTNPARKDGLVLRHWRRTDEKATPKPMASGETEEDAESPEPELEVTYDFAKYDIEITGASYDDSQYETHFHDENWTKEETDYLVDVVKEYYHRWPLIADRYDYRPPSSDSSTPTEEPQTSLIKPRSMEELKKRYYTIWAKSMELSTRGGLSNMNETEFALHETLRSFNPKTASDRKRVADSLLTRNADEVKEEEHLLAELQRIVANSQRFDLERAELRTRLEYPHSVASPAQYQTSQGLSTLFSALIQTERMRKRLPGPGGVPARLSLGMGDAANGSPSTAAGGNTTTPVSAGHRESLSASQKKGSVSAGAAPTPVRTISPRQEARYGITTHDRLASGVTFRSDKVLKMRQAKSGVQTQKIAAALAELGIPDLIQLPTSRVCEAFEKVVAGIGRLLEARKTAEREEGEIQVAEKVRAERLGLSTGEEGNPKMKVENVEQNGNGADEEKDAESEAEADADGGGNQANEEDSDAGDEPDATEPQAREEPEEEKLRPTSAGSLSTVTRAGRKRSASVLSQASRGSRGSVKKARK</sequence>
<evidence type="ECO:0000313" key="12">
    <source>
        <dbReference type="Proteomes" id="UP000504638"/>
    </source>
</evidence>
<feature type="region of interest" description="Disordered" evidence="9">
    <location>
        <begin position="500"/>
        <end position="611"/>
    </location>
</feature>
<keyword evidence="5" id="KW-0805">Transcription regulation</keyword>
<name>A0A6G1FWB3_9PEZI</name>
<protein>
    <recommendedName>
        <fullName evidence="3">SWR1-complex protein 4</fullName>
    </recommendedName>
</protein>
<reference evidence="11 13" key="1">
    <citation type="submission" date="2020-01" db="EMBL/GenBank/DDBJ databases">
        <authorList>
            <consortium name="DOE Joint Genome Institute"/>
            <person name="Haridas S."/>
            <person name="Albert R."/>
            <person name="Binder M."/>
            <person name="Bloem J."/>
            <person name="Labutti K."/>
            <person name="Salamov A."/>
            <person name="Andreopoulos B."/>
            <person name="Baker S.E."/>
            <person name="Barry K."/>
            <person name="Bills G."/>
            <person name="Bluhm B.H."/>
            <person name="Cannon C."/>
            <person name="Castanera R."/>
            <person name="Culley D.E."/>
            <person name="Daum C."/>
            <person name="Ezra D."/>
            <person name="Gonzalez J.B."/>
            <person name="Henrissat B."/>
            <person name="Kuo A."/>
            <person name="Liang C."/>
            <person name="Lipzen A."/>
            <person name="Lutzoni F."/>
            <person name="Magnuson J."/>
            <person name="Mondo S."/>
            <person name="Nolan M."/>
            <person name="Ohm R."/>
            <person name="Pangilinan J."/>
            <person name="Park H.-J."/>
            <person name="Ramirez L."/>
            <person name="Alfaro M."/>
            <person name="Sun H."/>
            <person name="Tritt A."/>
            <person name="Yoshinaga Y."/>
            <person name="Zwiers L.-H."/>
            <person name="Turgeon B.G."/>
            <person name="Goodwin S.B."/>
            <person name="Spatafora J.W."/>
            <person name="Crous P.W."/>
            <person name="Grigoriev I.V."/>
        </authorList>
    </citation>
    <scope>NUCLEOTIDE SEQUENCE</scope>
    <source>
        <strain evidence="11 13">CBS 781.70</strain>
    </source>
</reference>
<dbReference type="PANTHER" id="PTHR12855:SF10">
    <property type="entry name" value="DNA METHYLTRANSFERASE 1-ASSOCIATED PROTEIN 1"/>
    <property type="match status" value="1"/>
</dbReference>
<feature type="compositionally biased region" description="Acidic residues" evidence="9">
    <location>
        <begin position="546"/>
        <end position="558"/>
    </location>
</feature>
<feature type="region of interest" description="Disordered" evidence="9">
    <location>
        <begin position="98"/>
        <end position="121"/>
    </location>
</feature>
<dbReference type="Gene3D" id="1.10.10.60">
    <property type="entry name" value="Homeodomain-like"/>
    <property type="match status" value="1"/>
</dbReference>
<dbReference type="GeneID" id="54414455"/>
<dbReference type="GO" id="GO:0006281">
    <property type="term" value="P:DNA repair"/>
    <property type="evidence" value="ECO:0007669"/>
    <property type="project" value="InterPro"/>
</dbReference>
<dbReference type="Proteomes" id="UP000504638">
    <property type="component" value="Unplaced"/>
</dbReference>
<evidence type="ECO:0000256" key="8">
    <source>
        <dbReference type="ARBA" id="ARBA00025264"/>
    </source>
</evidence>
<dbReference type="GO" id="GO:0000122">
    <property type="term" value="P:negative regulation of transcription by RNA polymerase II"/>
    <property type="evidence" value="ECO:0007669"/>
    <property type="project" value="TreeGrafter"/>
</dbReference>
<evidence type="ECO:0000256" key="4">
    <source>
        <dbReference type="ARBA" id="ARBA00022853"/>
    </source>
</evidence>
<keyword evidence="7" id="KW-0539">Nucleus</keyword>
<evidence type="ECO:0000256" key="1">
    <source>
        <dbReference type="ARBA" id="ARBA00004123"/>
    </source>
</evidence>
<feature type="region of interest" description="Disordered" evidence="9">
    <location>
        <begin position="334"/>
        <end position="397"/>
    </location>
</feature>
<comment type="subcellular location">
    <subcellularLocation>
        <location evidence="1">Nucleus</location>
    </subcellularLocation>
</comment>
<evidence type="ECO:0000256" key="5">
    <source>
        <dbReference type="ARBA" id="ARBA00023015"/>
    </source>
</evidence>
<dbReference type="RefSeq" id="XP_033531602.1">
    <property type="nucleotide sequence ID" value="XM_033673885.1"/>
</dbReference>
<reference evidence="13" key="3">
    <citation type="submission" date="2025-04" db="UniProtKB">
        <authorList>
            <consortium name="RefSeq"/>
        </authorList>
    </citation>
    <scope>IDENTIFICATION</scope>
    <source>
        <strain evidence="13">CBS 781.70</strain>
    </source>
</reference>
<accession>A0A6G1FWB3</accession>
<feature type="compositionally biased region" description="Basic and acidic residues" evidence="9">
    <location>
        <begin position="562"/>
        <end position="573"/>
    </location>
</feature>
<dbReference type="InterPro" id="IPR001005">
    <property type="entry name" value="SANT/Myb"/>
</dbReference>